<name>A0A1T4N6A7_9BACT</name>
<dbReference type="Proteomes" id="UP000190888">
    <property type="component" value="Unassembled WGS sequence"/>
</dbReference>
<dbReference type="AlphaFoldDB" id="A0A1T4N6A7"/>
<organism evidence="1 2">
    <name type="scientific">Sediminibacterium ginsengisoli</name>
    <dbReference type="NCBI Taxonomy" id="413434"/>
    <lineage>
        <taxon>Bacteria</taxon>
        <taxon>Pseudomonadati</taxon>
        <taxon>Bacteroidota</taxon>
        <taxon>Chitinophagia</taxon>
        <taxon>Chitinophagales</taxon>
        <taxon>Chitinophagaceae</taxon>
        <taxon>Sediminibacterium</taxon>
    </lineage>
</organism>
<evidence type="ECO:0000313" key="1">
    <source>
        <dbReference type="EMBL" id="SJZ74701.1"/>
    </source>
</evidence>
<evidence type="ECO:0000313" key="2">
    <source>
        <dbReference type="Proteomes" id="UP000190888"/>
    </source>
</evidence>
<dbReference type="RefSeq" id="WP_078831312.1">
    <property type="nucleotide sequence ID" value="NZ_FUWH01000004.1"/>
</dbReference>
<sequence>MKKSLILLTALAGLAVTSCRKIEEDGNTIYVLTPGGGGSTGQTITLKGRIDKDTVLRAGNNYILSGLVYMVNNATMKVEPGVTIKGDYQGANVAALVITRGAKIVADGTQDAPIVFTSNSPVPRSGDWGGIVICGKASVNSTYTGTGGGAGTLQVEGGIDNAFGDGVAGGGTTPNDNDSSGVLRYVRIEYAGYAYQPDKEINSLTMAAVGRKTVIDYVQVTYAKDDAFEWFGGTVNCSHLITYKTQDDDFDTDNGFSGNVQFGIILRDSAIADISRSEGFESDNDASGSINTPQTKAVFSNITAIGPRATLANNGNSLFLAAAQIRRNSGISIFNSIFLGWPAGLLIDARNGRAEDLNVKDSTVRFKNNTIAGCGPLTGTDAASYQYIAAPTPTGWNTDSVKTFFSNAFFNNTVLTNVSDAKLIAPFNYAAPDFLPFGGSNGYQPILTGASFADPKLTGTGFFRTVTFRGACDAAGVDANWWKGWTRFVN</sequence>
<protein>
    <submittedName>
        <fullName evidence="1">Uncharacterized protein</fullName>
    </submittedName>
</protein>
<proteinExistence type="predicted"/>
<dbReference type="PANTHER" id="PTHR41339">
    <property type="entry name" value="LIPL48"/>
    <property type="match status" value="1"/>
</dbReference>
<dbReference type="STRING" id="413434.SAMN04488132_104111"/>
<keyword evidence="2" id="KW-1185">Reference proteome</keyword>
<dbReference type="PANTHER" id="PTHR41339:SF1">
    <property type="entry name" value="SECRETED PROTEIN"/>
    <property type="match status" value="1"/>
</dbReference>
<gene>
    <name evidence="1" type="ORF">SAMN04488132_104111</name>
</gene>
<dbReference type="OrthoDB" id="1521716at2"/>
<accession>A0A1T4N6A7</accession>
<dbReference type="EMBL" id="FUWH01000004">
    <property type="protein sequence ID" value="SJZ74701.1"/>
    <property type="molecule type" value="Genomic_DNA"/>
</dbReference>
<reference evidence="1 2" key="1">
    <citation type="submission" date="2017-02" db="EMBL/GenBank/DDBJ databases">
        <authorList>
            <person name="Peterson S.W."/>
        </authorList>
    </citation>
    <scope>NUCLEOTIDE SEQUENCE [LARGE SCALE GENOMIC DNA]</scope>
    <source>
        <strain evidence="1 2">DSM 22335</strain>
    </source>
</reference>
<dbReference type="PROSITE" id="PS51257">
    <property type="entry name" value="PROKAR_LIPOPROTEIN"/>
    <property type="match status" value="1"/>
</dbReference>